<proteinExistence type="inferred from homology"/>
<dbReference type="SUPFAM" id="SSF48592">
    <property type="entry name" value="GroEL equatorial domain-like"/>
    <property type="match status" value="1"/>
</dbReference>
<name>A0A6P6YKY7_DERPT</name>
<dbReference type="GO" id="GO:0005832">
    <property type="term" value="C:chaperonin-containing T-complex"/>
    <property type="evidence" value="ECO:0007669"/>
    <property type="project" value="UniProtKB-ARBA"/>
</dbReference>
<dbReference type="InterPro" id="IPR012719">
    <property type="entry name" value="Chap_CCT_gamma"/>
</dbReference>
<feature type="compositionally biased region" description="Basic and acidic residues" evidence="12">
    <location>
        <begin position="696"/>
        <end position="707"/>
    </location>
</feature>
<evidence type="ECO:0000256" key="3">
    <source>
        <dbReference type="ARBA" id="ARBA00011531"/>
    </source>
</evidence>
<dbReference type="SUPFAM" id="SSF54849">
    <property type="entry name" value="GroEL-intermediate domain like"/>
    <property type="match status" value="1"/>
</dbReference>
<dbReference type="KEGG" id="dpte:113799728"/>
<keyword evidence="5" id="KW-0963">Cytoplasm</keyword>
<evidence type="ECO:0000256" key="4">
    <source>
        <dbReference type="ARBA" id="ARBA00017187"/>
    </source>
</evidence>
<dbReference type="NCBIfam" id="NF041083">
    <property type="entry name" value="thermosome_beta"/>
    <property type="match status" value="1"/>
</dbReference>
<dbReference type="PROSITE" id="PS00995">
    <property type="entry name" value="TCP1_3"/>
    <property type="match status" value="1"/>
</dbReference>
<dbReference type="Gene3D" id="3.40.50.300">
    <property type="entry name" value="P-loop containing nucleotide triphosphate hydrolases"/>
    <property type="match status" value="1"/>
</dbReference>
<evidence type="ECO:0000256" key="8">
    <source>
        <dbReference type="ARBA" id="ARBA00023186"/>
    </source>
</evidence>
<dbReference type="PROSITE" id="PS00751">
    <property type="entry name" value="TCP1_2"/>
    <property type="match status" value="1"/>
</dbReference>
<keyword evidence="6 10" id="KW-0547">Nucleotide-binding</keyword>
<dbReference type="Gene3D" id="1.10.560.10">
    <property type="entry name" value="GroEL-like equatorial domain"/>
    <property type="match status" value="1"/>
</dbReference>
<dbReference type="PROSITE" id="PS00750">
    <property type="entry name" value="TCP1_1"/>
    <property type="match status" value="1"/>
</dbReference>
<keyword evidence="13" id="KW-1185">Reference proteome</keyword>
<dbReference type="InterPro" id="IPR027417">
    <property type="entry name" value="P-loop_NTPase"/>
</dbReference>
<evidence type="ECO:0000256" key="1">
    <source>
        <dbReference type="ARBA" id="ARBA00004496"/>
    </source>
</evidence>
<dbReference type="OMA" id="DKMLVNP"/>
<dbReference type="Pfam" id="PF00118">
    <property type="entry name" value="Cpn60_TCP1"/>
    <property type="match status" value="1"/>
</dbReference>
<feature type="region of interest" description="Disordered" evidence="12">
    <location>
        <begin position="696"/>
        <end position="724"/>
    </location>
</feature>
<evidence type="ECO:0000256" key="7">
    <source>
        <dbReference type="ARBA" id="ARBA00022840"/>
    </source>
</evidence>
<gene>
    <name evidence="14" type="primary">LOC113799728</name>
</gene>
<dbReference type="PRINTS" id="PR00304">
    <property type="entry name" value="TCOMPLEXTCP1"/>
</dbReference>
<dbReference type="InterPro" id="IPR002423">
    <property type="entry name" value="Cpn60/GroEL/TCP-1"/>
</dbReference>
<evidence type="ECO:0000256" key="5">
    <source>
        <dbReference type="ARBA" id="ARBA00022490"/>
    </source>
</evidence>
<dbReference type="GO" id="GO:0005524">
    <property type="term" value="F:ATP binding"/>
    <property type="evidence" value="ECO:0007669"/>
    <property type="project" value="UniProtKB-KW"/>
</dbReference>
<evidence type="ECO:0000256" key="12">
    <source>
        <dbReference type="SAM" id="MobiDB-lite"/>
    </source>
</evidence>
<dbReference type="InterPro" id="IPR027409">
    <property type="entry name" value="GroEL-like_apical_dom_sf"/>
</dbReference>
<comment type="function">
    <text evidence="9">Molecular chaperone; assists the folding of proteins upon ATP hydrolysis. Known to play a role, in vitro, in the folding of actin and tubulin.</text>
</comment>
<organism evidence="13 14">
    <name type="scientific">Dermatophagoides pteronyssinus</name>
    <name type="common">European house dust mite</name>
    <dbReference type="NCBI Taxonomy" id="6956"/>
    <lineage>
        <taxon>Eukaryota</taxon>
        <taxon>Metazoa</taxon>
        <taxon>Ecdysozoa</taxon>
        <taxon>Arthropoda</taxon>
        <taxon>Chelicerata</taxon>
        <taxon>Arachnida</taxon>
        <taxon>Acari</taxon>
        <taxon>Acariformes</taxon>
        <taxon>Sarcoptiformes</taxon>
        <taxon>Astigmata</taxon>
        <taxon>Psoroptidia</taxon>
        <taxon>Analgoidea</taxon>
        <taxon>Pyroglyphidae</taxon>
        <taxon>Dermatophagoidinae</taxon>
        <taxon>Dermatophagoides</taxon>
    </lineage>
</organism>
<dbReference type="PANTHER" id="PTHR11353">
    <property type="entry name" value="CHAPERONIN"/>
    <property type="match status" value="1"/>
</dbReference>
<dbReference type="RefSeq" id="XP_027206218.1">
    <property type="nucleotide sequence ID" value="XM_027350417.1"/>
</dbReference>
<dbReference type="InParanoid" id="A0A6P6YKY7"/>
<dbReference type="InterPro" id="IPR054827">
    <property type="entry name" value="thermosome_alpha"/>
</dbReference>
<dbReference type="InterPro" id="IPR017998">
    <property type="entry name" value="Chaperone_TCP-1"/>
</dbReference>
<dbReference type="GO" id="GO:0016887">
    <property type="term" value="F:ATP hydrolysis activity"/>
    <property type="evidence" value="ECO:0007669"/>
    <property type="project" value="InterPro"/>
</dbReference>
<comment type="subunit">
    <text evidence="3">Heterooligomeric complex of about 850 to 900 kDa that forms two stacked rings, 12 to 16 nm in diameter.</text>
</comment>
<dbReference type="AlphaFoldDB" id="A0A6P6YKY7"/>
<dbReference type="PROSITE" id="PS51257">
    <property type="entry name" value="PROKAR_LIPOPROTEIN"/>
    <property type="match status" value="1"/>
</dbReference>
<keyword evidence="7 10" id="KW-0067">ATP-binding</keyword>
<dbReference type="FunFam" id="1.10.560.10:FF:000085">
    <property type="entry name" value="T-complex protein 1 subunit gamma"/>
    <property type="match status" value="1"/>
</dbReference>
<sequence>MAQEVKNFAKLARQNGWLLIGISGCTNSGKTTLCKKLNQRYSSSSSAIINQDTYFREEDDPNHVWISLDESRKHQNWELLECINWQNMCTAIYEIISKPAIIRPSLLLIDGHIIFNYLPLSNIFHRKYFIRTYNKSMILERRLKRNYIPADPPGYYDQYVWPMYLKNLEKISFQKDIQDTIQRESGPKVQLENVKAAKAIADVIRTSLGPRAMLKMLMNPMGSIVMTNDGNAILREITVKHPAAKTMIEISRTQDEEVGDGTTSVIILAGEFLALAQQFLEQKIHPTIIVSAYRQALDDALIALKEKIAIAIDVKNDAKVLELIQSCIGTKILGKLGDFACKLALNAVRTVLVEKNGRKEIEVKKYIRIEKIPGASIEESCVLDGILLNKDVLHPNMRREIENPRILLLDCGLEYKKGESQTEIEITKEEDFARLLEIEEEYIKKICDDIIRFKPDLVITEKGVSDLAIHYMTKANISVLRRVKKQDNNRIARATGATVVFRTEEIREEDIGTGCGLFEVRKIGDEYFSYLIKCKDPKACTLLLRGASKDMLNEIERNLQDAMYVARNILLDPYVLPGGGAVEMAVGKILNEKAKSIKSVHQWPYRVVAKALEVIPRTLIQNCGGDTIRTLTQLRAKHSSVENKTWGIDGEKGVLADMTQLGVWEPLVVKTQAYKTAIETAILLLRIDEIVSGSKKRETLESEKRADQAAAAAAAPTEESMKDD</sequence>
<evidence type="ECO:0000256" key="2">
    <source>
        <dbReference type="ARBA" id="ARBA00008020"/>
    </source>
</evidence>
<evidence type="ECO:0000313" key="13">
    <source>
        <dbReference type="Proteomes" id="UP000515146"/>
    </source>
</evidence>
<dbReference type="CDD" id="cd03337">
    <property type="entry name" value="TCP1_gamma"/>
    <property type="match status" value="1"/>
</dbReference>
<dbReference type="Gene3D" id="3.50.7.10">
    <property type="entry name" value="GroEL"/>
    <property type="match status" value="1"/>
</dbReference>
<keyword evidence="8 10" id="KW-0143">Chaperone</keyword>
<dbReference type="InterPro" id="IPR053374">
    <property type="entry name" value="TCP-1_chaperonin"/>
</dbReference>
<dbReference type="Proteomes" id="UP000515146">
    <property type="component" value="Unplaced"/>
</dbReference>
<comment type="subcellular location">
    <subcellularLocation>
        <location evidence="1">Cytoplasm</location>
    </subcellularLocation>
</comment>
<dbReference type="FunFam" id="1.10.560.10:FF:000073">
    <property type="entry name" value="T-complex protein 1 subunit gamma"/>
    <property type="match status" value="1"/>
</dbReference>
<dbReference type="FunCoup" id="A0A6P6YKY7">
    <property type="interactions" value="1681"/>
</dbReference>
<dbReference type="SUPFAM" id="SSF52540">
    <property type="entry name" value="P-loop containing nucleoside triphosphate hydrolases"/>
    <property type="match status" value="1"/>
</dbReference>
<dbReference type="InterPro" id="IPR027413">
    <property type="entry name" value="GROEL-like_equatorial_sf"/>
</dbReference>
<dbReference type="NCBIfam" id="NF041082">
    <property type="entry name" value="thermosome_alpha"/>
    <property type="match status" value="1"/>
</dbReference>
<dbReference type="FunFam" id="3.50.7.10:FF:000005">
    <property type="entry name" value="T-complex protein 1 subunit gamma"/>
    <property type="match status" value="1"/>
</dbReference>
<evidence type="ECO:0000256" key="10">
    <source>
        <dbReference type="RuleBase" id="RU004187"/>
    </source>
</evidence>
<dbReference type="InterPro" id="IPR002194">
    <property type="entry name" value="Chaperonin_TCP-1_CS"/>
</dbReference>
<dbReference type="InterPro" id="IPR027410">
    <property type="entry name" value="TCP-1-like_intermed_sf"/>
</dbReference>
<dbReference type="GO" id="GO:0051082">
    <property type="term" value="F:unfolded protein binding"/>
    <property type="evidence" value="ECO:0007669"/>
    <property type="project" value="InterPro"/>
</dbReference>
<protein>
    <recommendedName>
        <fullName evidence="4 11">T-complex protein 1 subunit gamma</fullName>
    </recommendedName>
</protein>
<comment type="similarity">
    <text evidence="2 10">Belongs to the TCP-1 chaperonin family.</text>
</comment>
<dbReference type="Gene3D" id="3.30.260.10">
    <property type="entry name" value="TCP-1-like chaperonin intermediate domain"/>
    <property type="match status" value="1"/>
</dbReference>
<dbReference type="SUPFAM" id="SSF52029">
    <property type="entry name" value="GroEL apical domain-like"/>
    <property type="match status" value="1"/>
</dbReference>
<evidence type="ECO:0000256" key="11">
    <source>
        <dbReference type="RuleBase" id="RU004191"/>
    </source>
</evidence>
<reference evidence="14" key="1">
    <citation type="submission" date="2025-08" db="UniProtKB">
        <authorList>
            <consortium name="RefSeq"/>
        </authorList>
    </citation>
    <scope>IDENTIFICATION</scope>
    <source>
        <strain evidence="14">Airmid</strain>
    </source>
</reference>
<evidence type="ECO:0000256" key="9">
    <source>
        <dbReference type="ARBA" id="ARBA00024677"/>
    </source>
</evidence>
<evidence type="ECO:0000313" key="14">
    <source>
        <dbReference type="RefSeq" id="XP_027206218.1"/>
    </source>
</evidence>
<dbReference type="GO" id="GO:0140662">
    <property type="term" value="F:ATP-dependent protein folding chaperone"/>
    <property type="evidence" value="ECO:0007669"/>
    <property type="project" value="InterPro"/>
</dbReference>
<dbReference type="OrthoDB" id="275057at2759"/>
<accession>A0A6P6YKY7</accession>
<dbReference type="NCBIfam" id="TIGR02344">
    <property type="entry name" value="chap_CCT_gamma"/>
    <property type="match status" value="1"/>
</dbReference>
<evidence type="ECO:0000256" key="6">
    <source>
        <dbReference type="ARBA" id="ARBA00022741"/>
    </source>
</evidence>